<protein>
    <recommendedName>
        <fullName evidence="3">Xylulose kinase-1</fullName>
    </recommendedName>
</protein>
<dbReference type="AlphaFoldDB" id="A0A699JQB7"/>
<name>A0A699JQB7_TANCI</name>
<accession>A0A699JQB7</accession>
<dbReference type="EMBL" id="BKCJ010429532">
    <property type="protein sequence ID" value="GFA46935.1"/>
    <property type="molecule type" value="Genomic_DNA"/>
</dbReference>
<gene>
    <name evidence="2" type="ORF">Tci_618907</name>
</gene>
<feature type="compositionally biased region" description="Pro residues" evidence="1">
    <location>
        <begin position="149"/>
        <end position="161"/>
    </location>
</feature>
<feature type="region of interest" description="Disordered" evidence="1">
    <location>
        <begin position="127"/>
        <end position="195"/>
    </location>
</feature>
<organism evidence="2">
    <name type="scientific">Tanacetum cinerariifolium</name>
    <name type="common">Dalmatian daisy</name>
    <name type="synonym">Chrysanthemum cinerariifolium</name>
    <dbReference type="NCBI Taxonomy" id="118510"/>
    <lineage>
        <taxon>Eukaryota</taxon>
        <taxon>Viridiplantae</taxon>
        <taxon>Streptophyta</taxon>
        <taxon>Embryophyta</taxon>
        <taxon>Tracheophyta</taxon>
        <taxon>Spermatophyta</taxon>
        <taxon>Magnoliopsida</taxon>
        <taxon>eudicotyledons</taxon>
        <taxon>Gunneridae</taxon>
        <taxon>Pentapetalae</taxon>
        <taxon>asterids</taxon>
        <taxon>campanulids</taxon>
        <taxon>Asterales</taxon>
        <taxon>Asteraceae</taxon>
        <taxon>Asteroideae</taxon>
        <taxon>Anthemideae</taxon>
        <taxon>Anthemidinae</taxon>
        <taxon>Tanacetum</taxon>
    </lineage>
</organism>
<proteinExistence type="predicted"/>
<evidence type="ECO:0000313" key="2">
    <source>
        <dbReference type="EMBL" id="GFA46935.1"/>
    </source>
</evidence>
<evidence type="ECO:0000256" key="1">
    <source>
        <dbReference type="SAM" id="MobiDB-lite"/>
    </source>
</evidence>
<sequence length="236" mass="25836">MVACLNKSNASEGFNQVIDFINGSYIKYTLTVNPNIYMSCIKQFWNNVVIKQDNDVTRLQALVNKKKVVVTEAAIREVFRLADAEGVDCLPNKEIFAELACIGKGFSRVKTPLFEGMIVGQVIEEEGAEEEHVEDDTTAQGDNAQEPSIPTPTPPTPPPQQPQDIPSTSQRVDTSEDTMTDDASNQGRKIDELDKDDVVALMDDKEEDKKEEKAKVVTAASEIVTAASTTISAAEP</sequence>
<feature type="compositionally biased region" description="Acidic residues" evidence="1">
    <location>
        <begin position="127"/>
        <end position="137"/>
    </location>
</feature>
<reference evidence="2" key="1">
    <citation type="journal article" date="2019" name="Sci. Rep.">
        <title>Draft genome of Tanacetum cinerariifolium, the natural source of mosquito coil.</title>
        <authorList>
            <person name="Yamashiro T."/>
            <person name="Shiraishi A."/>
            <person name="Satake H."/>
            <person name="Nakayama K."/>
        </authorList>
    </citation>
    <scope>NUCLEOTIDE SEQUENCE</scope>
</reference>
<evidence type="ECO:0008006" key="3">
    <source>
        <dbReference type="Google" id="ProtNLM"/>
    </source>
</evidence>
<comment type="caution">
    <text evidence="2">The sequence shown here is derived from an EMBL/GenBank/DDBJ whole genome shotgun (WGS) entry which is preliminary data.</text>
</comment>